<dbReference type="Gene3D" id="1.20.1250.20">
    <property type="entry name" value="MFS general substrate transporter like domains"/>
    <property type="match status" value="1"/>
</dbReference>
<comment type="subcellular location">
    <subcellularLocation>
        <location evidence="1">Membrane</location>
        <topology evidence="1">Multi-pass membrane protein</topology>
    </subcellularLocation>
</comment>
<name>I0YJI1_COCSC</name>
<dbReference type="Pfam" id="PF07690">
    <property type="entry name" value="MFS_1"/>
    <property type="match status" value="1"/>
</dbReference>
<dbReference type="PANTHER" id="PTHR20772">
    <property type="entry name" value="PROTEIN FMP42"/>
    <property type="match status" value="1"/>
</dbReference>
<dbReference type="InterPro" id="IPR036259">
    <property type="entry name" value="MFS_trans_sf"/>
</dbReference>
<feature type="transmembrane region" description="Helical" evidence="8">
    <location>
        <begin position="105"/>
        <end position="122"/>
    </location>
</feature>
<evidence type="ECO:0000256" key="3">
    <source>
        <dbReference type="ARBA" id="ARBA00022448"/>
    </source>
</evidence>
<keyword evidence="3" id="KW-0813">Transport</keyword>
<feature type="region of interest" description="Disordered" evidence="7">
    <location>
        <begin position="239"/>
        <end position="272"/>
    </location>
</feature>
<evidence type="ECO:0000256" key="4">
    <source>
        <dbReference type="ARBA" id="ARBA00022692"/>
    </source>
</evidence>
<comment type="caution">
    <text evidence="9">The sequence shown here is derived from an EMBL/GenBank/DDBJ whole genome shotgun (WGS) entry which is preliminary data.</text>
</comment>
<feature type="region of interest" description="Disordered" evidence="7">
    <location>
        <begin position="297"/>
        <end position="354"/>
    </location>
</feature>
<gene>
    <name evidence="9" type="ORF">COCSUDRAFT_68259</name>
</gene>
<accession>I0YJI1</accession>
<feature type="transmembrane region" description="Helical" evidence="8">
    <location>
        <begin position="195"/>
        <end position="212"/>
    </location>
</feature>
<keyword evidence="10" id="KW-1185">Reference proteome</keyword>
<feature type="compositionally biased region" description="Low complexity" evidence="7">
    <location>
        <begin position="254"/>
        <end position="263"/>
    </location>
</feature>
<evidence type="ECO:0000313" key="10">
    <source>
        <dbReference type="Proteomes" id="UP000007264"/>
    </source>
</evidence>
<feature type="transmembrane region" description="Helical" evidence="8">
    <location>
        <begin position="516"/>
        <end position="540"/>
    </location>
</feature>
<feature type="transmembrane region" description="Helical" evidence="8">
    <location>
        <begin position="134"/>
        <end position="151"/>
    </location>
</feature>
<dbReference type="KEGG" id="csl:COCSUDRAFT_68259"/>
<evidence type="ECO:0000256" key="6">
    <source>
        <dbReference type="ARBA" id="ARBA00023136"/>
    </source>
</evidence>
<dbReference type="RefSeq" id="XP_005643094.1">
    <property type="nucleotide sequence ID" value="XM_005643037.1"/>
</dbReference>
<keyword evidence="6 8" id="KW-0472">Membrane</keyword>
<feature type="transmembrane region" description="Helical" evidence="8">
    <location>
        <begin position="456"/>
        <end position="481"/>
    </location>
</feature>
<keyword evidence="4 8" id="KW-0812">Transmembrane</keyword>
<organism evidence="9 10">
    <name type="scientific">Coccomyxa subellipsoidea (strain C-169)</name>
    <name type="common">Green microalga</name>
    <dbReference type="NCBI Taxonomy" id="574566"/>
    <lineage>
        <taxon>Eukaryota</taxon>
        <taxon>Viridiplantae</taxon>
        <taxon>Chlorophyta</taxon>
        <taxon>core chlorophytes</taxon>
        <taxon>Trebouxiophyceae</taxon>
        <taxon>Trebouxiophyceae incertae sedis</taxon>
        <taxon>Coccomyxaceae</taxon>
        <taxon>Coccomyxa</taxon>
        <taxon>Coccomyxa subellipsoidea</taxon>
    </lineage>
</organism>
<evidence type="ECO:0000256" key="1">
    <source>
        <dbReference type="ARBA" id="ARBA00004141"/>
    </source>
</evidence>
<dbReference type="GO" id="GO:0022857">
    <property type="term" value="F:transmembrane transporter activity"/>
    <property type="evidence" value="ECO:0007669"/>
    <property type="project" value="InterPro"/>
</dbReference>
<dbReference type="PANTHER" id="PTHR20772:SF2">
    <property type="entry name" value="PROTEIN FMP42"/>
    <property type="match status" value="1"/>
</dbReference>
<dbReference type="GeneID" id="17036435"/>
<dbReference type="InterPro" id="IPR011701">
    <property type="entry name" value="MFS"/>
</dbReference>
<dbReference type="SUPFAM" id="SSF103473">
    <property type="entry name" value="MFS general substrate transporter"/>
    <property type="match status" value="1"/>
</dbReference>
<dbReference type="EMBL" id="AGSI01000023">
    <property type="protein sequence ID" value="EIE18550.1"/>
    <property type="molecule type" value="Genomic_DNA"/>
</dbReference>
<sequence length="622" mass="66727">MAPGLALPYGFKDAKVVLLVQSIIGDFLQGGLIFGWNALALMLKQQGNYNRNCTQPISDIEREGLNTNCAWQESRLSVLWTIGVFALNFGPVIVGPVLDYVGPKITAMLGTLLNMVGLILLGCSNTHDFNGLPAGAVILGLAGITFHLSQLHISNLFPRSRGFISSLLVAGFTGCGVIFYLLDLIFVAAGGTRDAYRLIMILYSLVVYLWTGSGRFKVMDRKEVERQAVAIRMTALDDGKRAAGSGSSNGGGAHLANGAAASGQDAGTLHDLENAGHSDEEIDKDMALAYMGLRHAGSGHAAAPDSADPTWLDRESPPPTVPVISEDAPSPQGQGEARGDGGREGGANTGSLEGQYDATGAALQQLNGTAVGGATPRGGRPPSRDHFTTGEHGALVFESRRFVELRKQGFWKQFFSAESTGMGIFYTLNVFCIQARPPLFYLGTTRLQLEHKGDSAHVVTNIANVVPAFGFVGIPVISWLLDKKGYGVTLAVINLLGVLASIFQAMPSLYFQVVTLIVWCSGRFFLYTSYFTIFGALFGATNFGRMVAIDNSINGIAALLLPLFIFCYYMYEWETDEANQVPILPNEGEELPCNVKGPRQMREATFLTTLERRLSGAGAMAA</sequence>
<evidence type="ECO:0000256" key="7">
    <source>
        <dbReference type="SAM" id="MobiDB-lite"/>
    </source>
</evidence>
<feature type="transmembrane region" description="Helical" evidence="8">
    <location>
        <begin position="488"/>
        <end position="510"/>
    </location>
</feature>
<feature type="region of interest" description="Disordered" evidence="7">
    <location>
        <begin position="369"/>
        <end position="390"/>
    </location>
</feature>
<feature type="transmembrane region" description="Helical" evidence="8">
    <location>
        <begin position="78"/>
        <end position="98"/>
    </location>
</feature>
<dbReference type="eggNOG" id="ENOG502RRFV">
    <property type="taxonomic scope" value="Eukaryota"/>
</dbReference>
<evidence type="ECO:0000256" key="5">
    <source>
        <dbReference type="ARBA" id="ARBA00022989"/>
    </source>
</evidence>
<evidence type="ECO:0000313" key="9">
    <source>
        <dbReference type="EMBL" id="EIE18550.1"/>
    </source>
</evidence>
<dbReference type="AlphaFoldDB" id="I0YJI1"/>
<keyword evidence="5 8" id="KW-1133">Transmembrane helix</keyword>
<evidence type="ECO:0000256" key="2">
    <source>
        <dbReference type="ARBA" id="ARBA00006595"/>
    </source>
</evidence>
<feature type="transmembrane region" description="Helical" evidence="8">
    <location>
        <begin position="163"/>
        <end position="189"/>
    </location>
</feature>
<reference evidence="9 10" key="1">
    <citation type="journal article" date="2012" name="Genome Biol.">
        <title>The genome of the polar eukaryotic microalga coccomyxa subellipsoidea reveals traits of cold adaptation.</title>
        <authorList>
            <person name="Blanc G."/>
            <person name="Agarkova I."/>
            <person name="Grimwood J."/>
            <person name="Kuo A."/>
            <person name="Brueggeman A."/>
            <person name="Dunigan D."/>
            <person name="Gurnon J."/>
            <person name="Ladunga I."/>
            <person name="Lindquist E."/>
            <person name="Lucas S."/>
            <person name="Pangilinan J."/>
            <person name="Proschold T."/>
            <person name="Salamov A."/>
            <person name="Schmutz J."/>
            <person name="Weeks D."/>
            <person name="Yamada T."/>
            <person name="Claverie J.M."/>
            <person name="Grigoriev I."/>
            <person name="Van Etten J."/>
            <person name="Lomsadze A."/>
            <person name="Borodovsky M."/>
        </authorList>
    </citation>
    <scope>NUCLEOTIDE SEQUENCE [LARGE SCALE GENOMIC DNA]</scope>
    <source>
        <strain evidence="9 10">C-169</strain>
    </source>
</reference>
<dbReference type="InterPro" id="IPR052599">
    <property type="entry name" value="SLC43A_AATransporter"/>
</dbReference>
<evidence type="ECO:0000256" key="8">
    <source>
        <dbReference type="SAM" id="Phobius"/>
    </source>
</evidence>
<feature type="transmembrane region" description="Helical" evidence="8">
    <location>
        <begin position="552"/>
        <end position="571"/>
    </location>
</feature>
<dbReference type="OrthoDB" id="330047at2759"/>
<dbReference type="GO" id="GO:0016020">
    <property type="term" value="C:membrane"/>
    <property type="evidence" value="ECO:0007669"/>
    <property type="project" value="UniProtKB-SubCell"/>
</dbReference>
<dbReference type="Proteomes" id="UP000007264">
    <property type="component" value="Unassembled WGS sequence"/>
</dbReference>
<protein>
    <submittedName>
        <fullName evidence="9">MFS general substrate transporter</fullName>
    </submittedName>
</protein>
<proteinExistence type="inferred from homology"/>
<comment type="similarity">
    <text evidence="2">Belongs to the SLC43A transporter (TC 2.A.1.44) family.</text>
</comment>